<accession>A0A2P6R572</accession>
<dbReference type="Pfam" id="PF20431">
    <property type="entry name" value="E_motif"/>
    <property type="match status" value="1"/>
</dbReference>
<feature type="repeat" description="PPR" evidence="2">
    <location>
        <begin position="342"/>
        <end position="372"/>
    </location>
</feature>
<dbReference type="PANTHER" id="PTHR47926:SF452">
    <property type="entry name" value="PENTATRICOPEPTIDE REPEAT-CONTAINING PROTEIN"/>
    <property type="match status" value="1"/>
</dbReference>
<dbReference type="OrthoDB" id="185373at2759"/>
<dbReference type="FunFam" id="1.25.40.10:FF:000284">
    <property type="entry name" value="Pentatricopeptide repeat-containing protein"/>
    <property type="match status" value="1"/>
</dbReference>
<dbReference type="AlphaFoldDB" id="A0A2P6R572"/>
<sequence length="703" mass="79170">MDSTKLLSLLRTCTTWKSLRPGKLIHQKILTQGFQYNTLLSKNLIDFYISCHLCPSAKLVFQSIENPSSISLWNSLMTGYTKNLMFIDALELYERLLCYPYLGPDSYTYPSVLKACGALGRVGLGKMIHNHLIKTGFISDIVVASSLVGMYAKCNVFDPGIQLFDEMPERDVACWNTAISCYYQNGQAQKAMDLYEKMRSSGFEPNVVTITTVISSCARLLDLERGREIHKELIQNRFVLDSFVSSALVDMYGKCGCLDIAKEIFEQVPRKNVIAWNSMIAAYSVTGDSESCIDLFRRMTDEGTSPSLITFSSILLAISRSVQLQHGKFVHGYMIRNYVEADIYVYSSLIDLYFVCGSISSAKNVFEKMSKTNVVSWNVMISGYVKVGNYFRALGLYDEMKEAGVRPNAITVTSILSVCSQLTALEKGKEIHRTVVDSELETNEIVMGALLDMYAKCGVVDEARNIFNRLPGRDLVSWTSMITAYGSHGQTKEALKLFDEMQQSNAKPDGVTLLAVLSACSHVGLVDEGCCYFNKMIGEYGIEPRIEHYSCLIDLLGRAGRLDEAYQIIQRTPQIREDVDLLSTLFFACRLHGDQDLGVKIARLLIEKNPDDPSTYIMLSHSLASGNKWNEVRKVRLKMKELGLRKNPGCSWIEINERIQPFFVQDESHPESEMVYQCLKLLKSHMEGDELFPHWGSAIFHTT</sequence>
<dbReference type="InterPro" id="IPR011990">
    <property type="entry name" value="TPR-like_helical_dom_sf"/>
</dbReference>
<dbReference type="Gene3D" id="1.25.40.10">
    <property type="entry name" value="Tetratricopeptide repeat domain"/>
    <property type="match status" value="5"/>
</dbReference>
<evidence type="ECO:0000256" key="2">
    <source>
        <dbReference type="PROSITE-ProRule" id="PRU00708"/>
    </source>
</evidence>
<feature type="repeat" description="PPR" evidence="2">
    <location>
        <begin position="272"/>
        <end position="306"/>
    </location>
</feature>
<evidence type="ECO:0000313" key="3">
    <source>
        <dbReference type="EMBL" id="PRQ41568.1"/>
    </source>
</evidence>
<dbReference type="PROSITE" id="PS51375">
    <property type="entry name" value="PPR"/>
    <property type="match status" value="5"/>
</dbReference>
<protein>
    <submittedName>
        <fullName evidence="3">Putative tetratricopeptide-like helical domain-containing protein</fullName>
    </submittedName>
</protein>
<dbReference type="GO" id="GO:0009451">
    <property type="term" value="P:RNA modification"/>
    <property type="evidence" value="ECO:0007669"/>
    <property type="project" value="InterPro"/>
</dbReference>
<dbReference type="GO" id="GO:0099402">
    <property type="term" value="P:plant organ development"/>
    <property type="evidence" value="ECO:0007669"/>
    <property type="project" value="UniProtKB-ARBA"/>
</dbReference>
<organism evidence="3 4">
    <name type="scientific">Rosa chinensis</name>
    <name type="common">China rose</name>
    <dbReference type="NCBI Taxonomy" id="74649"/>
    <lineage>
        <taxon>Eukaryota</taxon>
        <taxon>Viridiplantae</taxon>
        <taxon>Streptophyta</taxon>
        <taxon>Embryophyta</taxon>
        <taxon>Tracheophyta</taxon>
        <taxon>Spermatophyta</taxon>
        <taxon>Magnoliopsida</taxon>
        <taxon>eudicotyledons</taxon>
        <taxon>Gunneridae</taxon>
        <taxon>Pentapetalae</taxon>
        <taxon>rosids</taxon>
        <taxon>fabids</taxon>
        <taxon>Rosales</taxon>
        <taxon>Rosaceae</taxon>
        <taxon>Rosoideae</taxon>
        <taxon>Rosoideae incertae sedis</taxon>
        <taxon>Rosa</taxon>
    </lineage>
</organism>
<keyword evidence="4" id="KW-1185">Reference proteome</keyword>
<dbReference type="Gramene" id="PRQ41568">
    <property type="protein sequence ID" value="PRQ41568"/>
    <property type="gene ID" value="RchiOBHm_Chr3g0448241"/>
</dbReference>
<reference evidence="3 4" key="1">
    <citation type="journal article" date="2018" name="Nat. Genet.">
        <title>The Rosa genome provides new insights in the design of modern roses.</title>
        <authorList>
            <person name="Bendahmane M."/>
        </authorList>
    </citation>
    <scope>NUCLEOTIDE SEQUENCE [LARGE SCALE GENOMIC DNA]</scope>
    <source>
        <strain evidence="4">cv. Old Blush</strain>
    </source>
</reference>
<keyword evidence="1" id="KW-0677">Repeat</keyword>
<evidence type="ECO:0000313" key="4">
    <source>
        <dbReference type="Proteomes" id="UP000238479"/>
    </source>
</evidence>
<proteinExistence type="predicted"/>
<feature type="repeat" description="PPR" evidence="2">
    <location>
        <begin position="171"/>
        <end position="205"/>
    </location>
</feature>
<comment type="caution">
    <text evidence="3">The sequence shown here is derived from an EMBL/GenBank/DDBJ whole genome shotgun (WGS) entry which is preliminary data.</text>
</comment>
<dbReference type="OMA" id="WNGLMAA"/>
<feature type="repeat" description="PPR" evidence="2">
    <location>
        <begin position="474"/>
        <end position="508"/>
    </location>
</feature>
<name>A0A2P6R572_ROSCH</name>
<dbReference type="InterPro" id="IPR046848">
    <property type="entry name" value="E_motif"/>
</dbReference>
<dbReference type="FunFam" id="1.25.40.10:FF:000158">
    <property type="entry name" value="pentatricopeptide repeat-containing protein At2g33680"/>
    <property type="match status" value="1"/>
</dbReference>
<dbReference type="Pfam" id="PF13041">
    <property type="entry name" value="PPR_2"/>
    <property type="match status" value="4"/>
</dbReference>
<dbReference type="EMBL" id="PDCK01000041">
    <property type="protein sequence ID" value="PRQ41568.1"/>
    <property type="molecule type" value="Genomic_DNA"/>
</dbReference>
<dbReference type="InterPro" id="IPR046960">
    <property type="entry name" value="PPR_At4g14850-like_plant"/>
</dbReference>
<dbReference type="GO" id="GO:0003723">
    <property type="term" value="F:RNA binding"/>
    <property type="evidence" value="ECO:0007669"/>
    <property type="project" value="InterPro"/>
</dbReference>
<dbReference type="Proteomes" id="UP000238479">
    <property type="component" value="Chromosome 3"/>
</dbReference>
<dbReference type="FunFam" id="1.25.40.10:FF:001322">
    <property type="entry name" value="Pentatricopeptide repeat-containing protein At3g16610"/>
    <property type="match status" value="1"/>
</dbReference>
<evidence type="ECO:0000256" key="1">
    <source>
        <dbReference type="ARBA" id="ARBA00022737"/>
    </source>
</evidence>
<feature type="repeat" description="PPR" evidence="2">
    <location>
        <begin position="373"/>
        <end position="407"/>
    </location>
</feature>
<dbReference type="Pfam" id="PF01535">
    <property type="entry name" value="PPR"/>
    <property type="match status" value="4"/>
</dbReference>
<dbReference type="PANTHER" id="PTHR47926">
    <property type="entry name" value="PENTATRICOPEPTIDE REPEAT-CONTAINING PROTEIN"/>
    <property type="match status" value="1"/>
</dbReference>
<dbReference type="FunFam" id="1.25.40.10:FF:000073">
    <property type="entry name" value="Pentatricopeptide repeat-containing protein chloroplastic"/>
    <property type="match status" value="2"/>
</dbReference>
<dbReference type="InterPro" id="IPR002885">
    <property type="entry name" value="PPR_rpt"/>
</dbReference>
<dbReference type="SUPFAM" id="SSF48452">
    <property type="entry name" value="TPR-like"/>
    <property type="match status" value="2"/>
</dbReference>
<dbReference type="NCBIfam" id="TIGR00756">
    <property type="entry name" value="PPR"/>
    <property type="match status" value="4"/>
</dbReference>
<gene>
    <name evidence="3" type="ORF">RchiOBHm_Chr3g0448241</name>
</gene>